<name>A0AAV4VBB5_9ARAC</name>
<feature type="domain" description="Reverse transcriptase/retrotransposon-derived protein RNase H-like" evidence="1">
    <location>
        <begin position="57"/>
        <end position="133"/>
    </location>
</feature>
<organism evidence="2 3">
    <name type="scientific">Caerostris darwini</name>
    <dbReference type="NCBI Taxonomy" id="1538125"/>
    <lineage>
        <taxon>Eukaryota</taxon>
        <taxon>Metazoa</taxon>
        <taxon>Ecdysozoa</taxon>
        <taxon>Arthropoda</taxon>
        <taxon>Chelicerata</taxon>
        <taxon>Arachnida</taxon>
        <taxon>Araneae</taxon>
        <taxon>Araneomorphae</taxon>
        <taxon>Entelegynae</taxon>
        <taxon>Araneoidea</taxon>
        <taxon>Araneidae</taxon>
        <taxon>Caerostris</taxon>
    </lineage>
</organism>
<keyword evidence="3" id="KW-1185">Reference proteome</keyword>
<reference evidence="2 3" key="1">
    <citation type="submission" date="2021-06" db="EMBL/GenBank/DDBJ databases">
        <title>Caerostris darwini draft genome.</title>
        <authorList>
            <person name="Kono N."/>
            <person name="Arakawa K."/>
        </authorList>
    </citation>
    <scope>NUCLEOTIDE SEQUENCE [LARGE SCALE GENOMIC DNA]</scope>
</reference>
<dbReference type="InterPro" id="IPR043502">
    <property type="entry name" value="DNA/RNA_pol_sf"/>
</dbReference>
<proteinExistence type="predicted"/>
<gene>
    <name evidence="2" type="ORF">CDAR_424661</name>
</gene>
<dbReference type="EMBL" id="BPLQ01012728">
    <property type="protein sequence ID" value="GIY67407.1"/>
    <property type="molecule type" value="Genomic_DNA"/>
</dbReference>
<dbReference type="Pfam" id="PF17919">
    <property type="entry name" value="RT_RNaseH_2"/>
    <property type="match status" value="1"/>
</dbReference>
<dbReference type="AlphaFoldDB" id="A0AAV4VBB5"/>
<sequence>MMGCIQPSRREATKGENEEILWKALNNVLAQGIEECESPYASPVVLVLKLDDRMRSEAEQKASETDELSYNTSCLKQRNCSKNFILRTDAGNCAMSGVFLQGDDKTNEHPIVNAIRLLTAAERNYSTTKEKLWHLKVWWVHGVGT</sequence>
<dbReference type="GO" id="GO:0071897">
    <property type="term" value="P:DNA biosynthetic process"/>
    <property type="evidence" value="ECO:0007669"/>
    <property type="project" value="UniProtKB-ARBA"/>
</dbReference>
<comment type="caution">
    <text evidence="2">The sequence shown here is derived from an EMBL/GenBank/DDBJ whole genome shotgun (WGS) entry which is preliminary data.</text>
</comment>
<protein>
    <recommendedName>
        <fullName evidence="1">Reverse transcriptase/retrotransposon-derived protein RNase H-like domain-containing protein</fullName>
    </recommendedName>
</protein>
<dbReference type="SUPFAM" id="SSF56672">
    <property type="entry name" value="DNA/RNA polymerases"/>
    <property type="match status" value="1"/>
</dbReference>
<evidence type="ECO:0000313" key="3">
    <source>
        <dbReference type="Proteomes" id="UP001054837"/>
    </source>
</evidence>
<dbReference type="InterPro" id="IPR041577">
    <property type="entry name" value="RT_RNaseH_2"/>
</dbReference>
<evidence type="ECO:0000313" key="2">
    <source>
        <dbReference type="EMBL" id="GIY67407.1"/>
    </source>
</evidence>
<accession>A0AAV4VBB5</accession>
<dbReference type="Proteomes" id="UP001054837">
    <property type="component" value="Unassembled WGS sequence"/>
</dbReference>
<evidence type="ECO:0000259" key="1">
    <source>
        <dbReference type="Pfam" id="PF17919"/>
    </source>
</evidence>